<dbReference type="Proteomes" id="UP000245638">
    <property type="component" value="Unassembled WGS sequence"/>
</dbReference>
<dbReference type="SUPFAM" id="SSF103473">
    <property type="entry name" value="MFS general substrate transporter"/>
    <property type="match status" value="1"/>
</dbReference>
<accession>A0A2T9X360</accession>
<evidence type="ECO:0000256" key="1">
    <source>
        <dbReference type="SAM" id="Phobius"/>
    </source>
</evidence>
<dbReference type="AlphaFoldDB" id="A0A2T9X360"/>
<feature type="transmembrane region" description="Helical" evidence="1">
    <location>
        <begin position="177"/>
        <end position="195"/>
    </location>
</feature>
<dbReference type="EMBL" id="QEFD01000208">
    <property type="protein sequence ID" value="PVU74485.1"/>
    <property type="molecule type" value="Genomic_DNA"/>
</dbReference>
<protein>
    <recommendedName>
        <fullName evidence="4">MFS transporter</fullName>
    </recommendedName>
</protein>
<comment type="caution">
    <text evidence="2">The sequence shown here is derived from an EMBL/GenBank/DDBJ whole genome shotgun (WGS) entry which is preliminary data.</text>
</comment>
<feature type="transmembrane region" description="Helical" evidence="1">
    <location>
        <begin position="12"/>
        <end position="36"/>
    </location>
</feature>
<keyword evidence="1" id="KW-0812">Transmembrane</keyword>
<keyword evidence="1" id="KW-0472">Membrane</keyword>
<keyword evidence="1" id="KW-1133">Transmembrane helix</keyword>
<feature type="transmembrane region" description="Helical" evidence="1">
    <location>
        <begin position="268"/>
        <end position="289"/>
    </location>
</feature>
<organism evidence="2 3">
    <name type="scientific">Acidianus hospitalis</name>
    <dbReference type="NCBI Taxonomy" id="563177"/>
    <lineage>
        <taxon>Archaea</taxon>
        <taxon>Thermoproteota</taxon>
        <taxon>Thermoprotei</taxon>
        <taxon>Sulfolobales</taxon>
        <taxon>Sulfolobaceae</taxon>
        <taxon>Acidianus</taxon>
    </lineage>
</organism>
<feature type="transmembrane region" description="Helical" evidence="1">
    <location>
        <begin position="135"/>
        <end position="156"/>
    </location>
</feature>
<gene>
    <name evidence="2" type="ORF">DDW13_07225</name>
</gene>
<evidence type="ECO:0000313" key="2">
    <source>
        <dbReference type="EMBL" id="PVU74485.1"/>
    </source>
</evidence>
<evidence type="ECO:0008006" key="4">
    <source>
        <dbReference type="Google" id="ProtNLM"/>
    </source>
</evidence>
<sequence>MIGAFAIYSTNFIAYTNATPILGTIYGIIIVTRGLFPLFLHNERLFRTLPFIHLLALFLMVTLALIFDNITVYLIGISVSSLLGVYTGSYVYSLEVTWSKRLSDPSKFFSLISGSEALAFFLAPIVTYLTQNKLVFLIILSILTSLGFFFLLYFAYLNRTEIKPKFFAGELSLIKRAKALATLAAFNWFFLYLWMGMVFELGVMRGIPSSLILIGVELETAIYMIIQFVISKRGIKRLAKIRVVSGLLAIYALIVFTFILLSSMNVSVVTFFILLIAIAVSSSPLESLINTLVSSTKSVEISTVIVSFNYIGGGIGYILASLLLKFLGS</sequence>
<name>A0A2T9X360_9CREN</name>
<reference evidence="2 3" key="1">
    <citation type="journal article" date="2015" name="Appl. Environ. Microbiol.">
        <title>Nanoarchaeota, Their Sulfolobales Host, and Nanoarchaeota Virus Distribution across Yellowstone National Park Hot Springs.</title>
        <authorList>
            <person name="Munson-McGee J.H."/>
            <person name="Field E.K."/>
            <person name="Bateson M."/>
            <person name="Rooney C."/>
            <person name="Stepanauskas R."/>
            <person name="Young M.J."/>
        </authorList>
    </citation>
    <scope>NUCLEOTIDE SEQUENCE [LARGE SCALE GENOMIC DNA]</scope>
    <source>
        <strain evidence="2">SCGC AC-742_N10</strain>
    </source>
</reference>
<proteinExistence type="predicted"/>
<dbReference type="InterPro" id="IPR036259">
    <property type="entry name" value="MFS_trans_sf"/>
</dbReference>
<feature type="transmembrane region" description="Helical" evidence="1">
    <location>
        <begin position="108"/>
        <end position="129"/>
    </location>
</feature>
<feature type="transmembrane region" description="Helical" evidence="1">
    <location>
        <begin position="301"/>
        <end position="324"/>
    </location>
</feature>
<feature type="transmembrane region" description="Helical" evidence="1">
    <location>
        <begin position="48"/>
        <end position="67"/>
    </location>
</feature>
<feature type="transmembrane region" description="Helical" evidence="1">
    <location>
        <begin position="241"/>
        <end position="262"/>
    </location>
</feature>
<evidence type="ECO:0000313" key="3">
    <source>
        <dbReference type="Proteomes" id="UP000245638"/>
    </source>
</evidence>
<dbReference type="Gene3D" id="1.20.1250.20">
    <property type="entry name" value="MFS general substrate transporter like domains"/>
    <property type="match status" value="1"/>
</dbReference>
<feature type="transmembrane region" description="Helical" evidence="1">
    <location>
        <begin position="207"/>
        <end position="229"/>
    </location>
</feature>
<feature type="transmembrane region" description="Helical" evidence="1">
    <location>
        <begin position="73"/>
        <end position="96"/>
    </location>
</feature>